<proteinExistence type="predicted"/>
<dbReference type="InterPro" id="IPR016181">
    <property type="entry name" value="Acyl_CoA_acyltransferase"/>
</dbReference>
<name>A0A2M9BEV4_9ACTN</name>
<dbReference type="AlphaFoldDB" id="A0A2M9BEV4"/>
<feature type="region of interest" description="Disordered" evidence="3">
    <location>
        <begin position="1"/>
        <end position="20"/>
    </location>
</feature>
<evidence type="ECO:0000256" key="1">
    <source>
        <dbReference type="ARBA" id="ARBA00022679"/>
    </source>
</evidence>
<dbReference type="SUPFAM" id="SSF55729">
    <property type="entry name" value="Acyl-CoA N-acyltransferases (Nat)"/>
    <property type="match status" value="1"/>
</dbReference>
<gene>
    <name evidence="5" type="ORF">CLV56_0692</name>
</gene>
<dbReference type="Pfam" id="PF00583">
    <property type="entry name" value="Acetyltransf_1"/>
    <property type="match status" value="1"/>
</dbReference>
<evidence type="ECO:0000313" key="6">
    <source>
        <dbReference type="Proteomes" id="UP000230842"/>
    </source>
</evidence>
<accession>A0A2M9BEV4</accession>
<dbReference type="EMBL" id="PGEZ01000001">
    <property type="protein sequence ID" value="PJJ56483.1"/>
    <property type="molecule type" value="Genomic_DNA"/>
</dbReference>
<sequence length="185" mass="19801">MTLASEHGTSRPQDGDDRSVVVRPAETSELDRAGQVVVDAYDTAGYLTLADGTTDEYYAGLLRDAPARARTSEVLVAVIGSEVVGSVTWCGAGSPMRELATRPDQGEFRMLGVDPSAGGRGVASAMVRWCLERAEADGLAEVVISSLPEMLPAHAVYRRFGFDRRPDLDWSPIDGVDLVGFSRAI</sequence>
<dbReference type="PANTHER" id="PTHR43877">
    <property type="entry name" value="AMINOALKYLPHOSPHONATE N-ACETYLTRANSFERASE-RELATED-RELATED"/>
    <property type="match status" value="1"/>
</dbReference>
<organism evidence="5 6">
    <name type="scientific">Mumia flava</name>
    <dbReference type="NCBI Taxonomy" id="1348852"/>
    <lineage>
        <taxon>Bacteria</taxon>
        <taxon>Bacillati</taxon>
        <taxon>Actinomycetota</taxon>
        <taxon>Actinomycetes</taxon>
        <taxon>Propionibacteriales</taxon>
        <taxon>Nocardioidaceae</taxon>
        <taxon>Mumia</taxon>
    </lineage>
</organism>
<dbReference type="Proteomes" id="UP000230842">
    <property type="component" value="Unassembled WGS sequence"/>
</dbReference>
<dbReference type="InterPro" id="IPR050832">
    <property type="entry name" value="Bact_Acetyltransf"/>
</dbReference>
<dbReference type="RefSeq" id="WP_100414385.1">
    <property type="nucleotide sequence ID" value="NZ_PGEZ01000001.1"/>
</dbReference>
<reference evidence="5 6" key="1">
    <citation type="submission" date="2017-11" db="EMBL/GenBank/DDBJ databases">
        <title>Genomic Encyclopedia of Archaeal and Bacterial Type Strains, Phase II (KMG-II): From Individual Species to Whole Genera.</title>
        <authorList>
            <person name="Goeker M."/>
        </authorList>
    </citation>
    <scope>NUCLEOTIDE SEQUENCE [LARGE SCALE GENOMIC DNA]</scope>
    <source>
        <strain evidence="5 6">DSM 27763</strain>
    </source>
</reference>
<dbReference type="Gene3D" id="3.40.630.30">
    <property type="match status" value="1"/>
</dbReference>
<evidence type="ECO:0000313" key="5">
    <source>
        <dbReference type="EMBL" id="PJJ56483.1"/>
    </source>
</evidence>
<dbReference type="OrthoDB" id="273614at2"/>
<keyword evidence="2" id="KW-0012">Acyltransferase</keyword>
<dbReference type="InterPro" id="IPR000182">
    <property type="entry name" value="GNAT_dom"/>
</dbReference>
<evidence type="ECO:0000256" key="3">
    <source>
        <dbReference type="SAM" id="MobiDB-lite"/>
    </source>
</evidence>
<keyword evidence="1 5" id="KW-0808">Transferase</keyword>
<dbReference type="PANTHER" id="PTHR43877:SF2">
    <property type="entry name" value="AMINOALKYLPHOSPHONATE N-ACETYLTRANSFERASE-RELATED"/>
    <property type="match status" value="1"/>
</dbReference>
<evidence type="ECO:0000259" key="4">
    <source>
        <dbReference type="PROSITE" id="PS51186"/>
    </source>
</evidence>
<feature type="domain" description="N-acetyltransferase" evidence="4">
    <location>
        <begin position="20"/>
        <end position="185"/>
    </location>
</feature>
<protein>
    <submittedName>
        <fullName evidence="5">Acetyltransferase (GNAT) family protein</fullName>
    </submittedName>
</protein>
<dbReference type="CDD" id="cd04301">
    <property type="entry name" value="NAT_SF"/>
    <property type="match status" value="1"/>
</dbReference>
<evidence type="ECO:0000256" key="2">
    <source>
        <dbReference type="ARBA" id="ARBA00023315"/>
    </source>
</evidence>
<keyword evidence="6" id="KW-1185">Reference proteome</keyword>
<dbReference type="GO" id="GO:0016747">
    <property type="term" value="F:acyltransferase activity, transferring groups other than amino-acyl groups"/>
    <property type="evidence" value="ECO:0007669"/>
    <property type="project" value="InterPro"/>
</dbReference>
<comment type="caution">
    <text evidence="5">The sequence shown here is derived from an EMBL/GenBank/DDBJ whole genome shotgun (WGS) entry which is preliminary data.</text>
</comment>
<dbReference type="PROSITE" id="PS51186">
    <property type="entry name" value="GNAT"/>
    <property type="match status" value="1"/>
</dbReference>